<keyword evidence="1" id="KW-1133">Transmembrane helix</keyword>
<organism evidence="2">
    <name type="scientific">Anguilla anguilla</name>
    <name type="common">European freshwater eel</name>
    <name type="synonym">Muraena anguilla</name>
    <dbReference type="NCBI Taxonomy" id="7936"/>
    <lineage>
        <taxon>Eukaryota</taxon>
        <taxon>Metazoa</taxon>
        <taxon>Chordata</taxon>
        <taxon>Craniata</taxon>
        <taxon>Vertebrata</taxon>
        <taxon>Euteleostomi</taxon>
        <taxon>Actinopterygii</taxon>
        <taxon>Neopterygii</taxon>
        <taxon>Teleostei</taxon>
        <taxon>Anguilliformes</taxon>
        <taxon>Anguillidae</taxon>
        <taxon>Anguilla</taxon>
    </lineage>
</organism>
<keyword evidence="1" id="KW-0812">Transmembrane</keyword>
<reference evidence="2" key="2">
    <citation type="journal article" date="2015" name="Fish Shellfish Immunol.">
        <title>Early steps in the European eel (Anguilla anguilla)-Vibrio vulnificus interaction in the gills: Role of the RtxA13 toxin.</title>
        <authorList>
            <person name="Callol A."/>
            <person name="Pajuelo D."/>
            <person name="Ebbesson L."/>
            <person name="Teles M."/>
            <person name="MacKenzie S."/>
            <person name="Amaro C."/>
        </authorList>
    </citation>
    <scope>NUCLEOTIDE SEQUENCE</scope>
</reference>
<proteinExistence type="predicted"/>
<name>A0A0E9UHA4_ANGAN</name>
<dbReference type="EMBL" id="GBXM01044234">
    <property type="protein sequence ID" value="JAH64343.1"/>
    <property type="molecule type" value="Transcribed_RNA"/>
</dbReference>
<evidence type="ECO:0000313" key="2">
    <source>
        <dbReference type="EMBL" id="JAH64343.1"/>
    </source>
</evidence>
<evidence type="ECO:0000256" key="1">
    <source>
        <dbReference type="SAM" id="Phobius"/>
    </source>
</evidence>
<feature type="transmembrane region" description="Helical" evidence="1">
    <location>
        <begin position="12"/>
        <end position="34"/>
    </location>
</feature>
<accession>A0A0E9UHA4</accession>
<dbReference type="AlphaFoldDB" id="A0A0E9UHA4"/>
<protein>
    <submittedName>
        <fullName evidence="2">Uncharacterized protein</fullName>
    </submittedName>
</protein>
<sequence length="38" mass="4312">MQIIGLFKTKYLFLLIFQTICRNVTSILSTSTVFQSGV</sequence>
<reference evidence="2" key="1">
    <citation type="submission" date="2014-11" db="EMBL/GenBank/DDBJ databases">
        <authorList>
            <person name="Amaro Gonzalez C."/>
        </authorList>
    </citation>
    <scope>NUCLEOTIDE SEQUENCE</scope>
</reference>
<keyword evidence="1" id="KW-0472">Membrane</keyword>